<dbReference type="Gene3D" id="3.40.50.300">
    <property type="entry name" value="P-loop containing nucleotide triphosphate hydrolases"/>
    <property type="match status" value="1"/>
</dbReference>
<keyword evidence="1" id="KW-0812">Transmembrane</keyword>
<feature type="transmembrane region" description="Helical" evidence="1">
    <location>
        <begin position="741"/>
        <end position="766"/>
    </location>
</feature>
<sequence>MFLRLFGPPALHASSDPQSPILLSPGKPAAVLAYLACTASHRASRDELLDLLWSHVEPDRARQSLRQALTHLRRILGPGAIETAADFVLLRAALASDAALFDAAFMAGNAAEALRWAAAPFLSEFATPGGATFEQWGASLRVRYDVAVVRARELVAREHLDAGRFQEARDVARLAITTAPDRESPWRLLLEVLLSAGDRLNASLEAAALERWLADEEREPAPTTRRLLRRVWSEWNDGLSDAAGPMPDGGGAAFLAPELVGREREFARLLGAWTEARRRGLVRVHVTGPPGIGKSRLLAEVRQRWRAVGVTALLVRCHPGSRRIPGVLLSDVVTALAHLPGSLGVSPACAASLVELAPALAETYRGAPRGDGGSATGALGADAERRWLQALEQLVRAVTEERPIALVLDDVHWADDVSSRVILGSLERLAACRVLLATTARDGTAAAWAPSDLDGERAVENAAEGVDAPAVHNVPLAPLGIADVDALVRSIGALPVAGWPEVLLPSLASSTRGVPLVLLELLALLVERELLALTDEGWRLGRASRPLESACALLEAHAGPGARVAGLDSSALRVLAALAVVGAPLDAETVGAGVGCDAGTAEARLVALARRGLVRLTDDGHWEPAHDEIRDAVLARLPDDEVRPMARSLGMHYAACAAAAGDAATPLARAAAAFVLAGADEPLARVFMRWLLLCRRQGDRRPDADLARELLGDAASAQRVNTLLAARPIADRFGLRSRRAAAGMLAAMLVVAVGVAAGQLVAVRAADAQARRARKPTRLALIAQPFTWKVGFPMTPVPIAEVQDASGEPVLTAGDSVRVDVTGAQAIVAGNTAPVVRGRGTFDRAVLAQLGAGQMSLRFTYPGVPPLVVPIVSGGTEYSVLSLTLVGASVNGQVLTPRQRVARVQAGDSIALVLDLRYTSPFPAANVVMGAAPSWGDPAKSFVRLASLVTPARAFALHTQTTLHAPNETGRYHVVVAFGAEENVAYLLSGTNWTVGRAIWHDGNDVADWNETQRDEADRSGSAPAIMLERRGGPIATGVAVPIRSRDMLRHRIRVPATTLTIDVLPRR</sequence>
<protein>
    <submittedName>
        <fullName evidence="3">Transcriptional regulator domain-containing protein</fullName>
    </submittedName>
</protein>
<dbReference type="Gene3D" id="1.25.40.10">
    <property type="entry name" value="Tetratricopeptide repeat domain"/>
    <property type="match status" value="1"/>
</dbReference>
<keyword evidence="1" id="KW-1133">Transmembrane helix</keyword>
<name>W0RIL3_9BACT</name>
<dbReference type="InterPro" id="IPR027417">
    <property type="entry name" value="P-loop_NTPase"/>
</dbReference>
<dbReference type="Proteomes" id="UP000019151">
    <property type="component" value="Chromosome"/>
</dbReference>
<dbReference type="KEGG" id="gba:J421_1691"/>
<dbReference type="InterPro" id="IPR005158">
    <property type="entry name" value="BTAD"/>
</dbReference>
<dbReference type="InterPro" id="IPR011990">
    <property type="entry name" value="TPR-like_helical_dom_sf"/>
</dbReference>
<dbReference type="AlphaFoldDB" id="W0RIL3"/>
<feature type="domain" description="Bacterial transcriptional activator" evidence="2">
    <location>
        <begin position="96"/>
        <end position="232"/>
    </location>
</feature>
<dbReference type="eggNOG" id="COG3899">
    <property type="taxonomic scope" value="Bacteria"/>
</dbReference>
<organism evidence="3 4">
    <name type="scientific">Gemmatirosa kalamazoonensis</name>
    <dbReference type="NCBI Taxonomy" id="861299"/>
    <lineage>
        <taxon>Bacteria</taxon>
        <taxon>Pseudomonadati</taxon>
        <taxon>Gemmatimonadota</taxon>
        <taxon>Gemmatimonadia</taxon>
        <taxon>Gemmatimonadales</taxon>
        <taxon>Gemmatimonadaceae</taxon>
        <taxon>Gemmatirosa</taxon>
    </lineage>
</organism>
<dbReference type="PANTHER" id="PTHR35807">
    <property type="entry name" value="TRANSCRIPTIONAL REGULATOR REDD-RELATED"/>
    <property type="match status" value="1"/>
</dbReference>
<dbReference type="SMART" id="SM01043">
    <property type="entry name" value="BTAD"/>
    <property type="match status" value="1"/>
</dbReference>
<dbReference type="HOGENOM" id="CLU_288000_0_0_0"/>
<dbReference type="SUPFAM" id="SSF46894">
    <property type="entry name" value="C-terminal effector domain of the bipartite response regulators"/>
    <property type="match status" value="1"/>
</dbReference>
<evidence type="ECO:0000313" key="3">
    <source>
        <dbReference type="EMBL" id="AHG89228.1"/>
    </source>
</evidence>
<reference evidence="3 4" key="1">
    <citation type="journal article" date="2014" name="Genome Announc.">
        <title>Genome Sequence and Methylome of Soil Bacterium Gemmatirosa kalamazoonensis KBS708T, a Member of the Rarely Cultivated Gemmatimonadetes Phylum.</title>
        <authorList>
            <person name="Debruyn J.M."/>
            <person name="Radosevich M."/>
            <person name="Wommack K.E."/>
            <person name="Polson S.W."/>
            <person name="Hauser L.J."/>
            <person name="Fawaz M.N."/>
            <person name="Korlach J."/>
            <person name="Tsai Y.C."/>
        </authorList>
    </citation>
    <scope>NUCLEOTIDE SEQUENCE [LARGE SCALE GENOMIC DNA]</scope>
    <source>
        <strain evidence="3 4">KBS708</strain>
    </source>
</reference>
<dbReference type="eggNOG" id="COG3629">
    <property type="taxonomic scope" value="Bacteria"/>
</dbReference>
<gene>
    <name evidence="3" type="ORF">J421_1691</name>
</gene>
<proteinExistence type="predicted"/>
<dbReference type="EMBL" id="CP007128">
    <property type="protein sequence ID" value="AHG89228.1"/>
    <property type="molecule type" value="Genomic_DNA"/>
</dbReference>
<dbReference type="InterPro" id="IPR016032">
    <property type="entry name" value="Sig_transdc_resp-reg_C-effctor"/>
</dbReference>
<keyword evidence="1" id="KW-0472">Membrane</keyword>
<dbReference type="GO" id="GO:0006355">
    <property type="term" value="P:regulation of DNA-templated transcription"/>
    <property type="evidence" value="ECO:0007669"/>
    <property type="project" value="InterPro"/>
</dbReference>
<dbReference type="InterPro" id="IPR051677">
    <property type="entry name" value="AfsR-DnrI-RedD_regulator"/>
</dbReference>
<dbReference type="InterPro" id="IPR041664">
    <property type="entry name" value="AAA_16"/>
</dbReference>
<dbReference type="InParanoid" id="W0RIL3"/>
<dbReference type="InterPro" id="IPR036388">
    <property type="entry name" value="WH-like_DNA-bd_sf"/>
</dbReference>
<dbReference type="SUPFAM" id="SSF52540">
    <property type="entry name" value="P-loop containing nucleoside triphosphate hydrolases"/>
    <property type="match status" value="1"/>
</dbReference>
<dbReference type="Gene3D" id="1.10.10.10">
    <property type="entry name" value="Winged helix-like DNA-binding domain superfamily/Winged helix DNA-binding domain"/>
    <property type="match status" value="1"/>
</dbReference>
<evidence type="ECO:0000256" key="1">
    <source>
        <dbReference type="SAM" id="Phobius"/>
    </source>
</evidence>
<keyword evidence="4" id="KW-1185">Reference proteome</keyword>
<dbReference type="Pfam" id="PF13191">
    <property type="entry name" value="AAA_16"/>
    <property type="match status" value="1"/>
</dbReference>
<dbReference type="STRING" id="861299.J421_1691"/>
<dbReference type="GO" id="GO:0003677">
    <property type="term" value="F:DNA binding"/>
    <property type="evidence" value="ECO:0007669"/>
    <property type="project" value="InterPro"/>
</dbReference>
<accession>W0RIL3</accession>
<evidence type="ECO:0000313" key="4">
    <source>
        <dbReference type="Proteomes" id="UP000019151"/>
    </source>
</evidence>
<evidence type="ECO:0000259" key="2">
    <source>
        <dbReference type="SMART" id="SM01043"/>
    </source>
</evidence>